<dbReference type="RefSeq" id="WP_274585514.1">
    <property type="nucleotide sequence ID" value="NZ_CP145811.1"/>
</dbReference>
<protein>
    <submittedName>
        <fullName evidence="6">1-acyl-sn-glycerol-3-phosphate acyltransferase</fullName>
    </submittedName>
    <submittedName>
        <fullName evidence="7">Lysophospholipid acyltransferase family protein</fullName>
    </submittedName>
</protein>
<sequence>MLLIRNLIYWLILVFSLILLFPFLMAGALFPNGIRRVAHCWVQILMWSLEHVIGLKYRISGAENIPGRPTIVCAKHQSGWETLASQVIFPPLVFVAKRELFKIPLFGWGLKWVKTIGIDRTSLHASEQLLRQGLARKSEGFWIVIFPEGTRVPPGSRGRYKPGAARMAKLFEMDLLPVALNSGEFWPRNSFLKYPGTIDVVIGPPVAHQSGSEAELTAACENWIESQQEIINGRGPCYPRRSA</sequence>
<dbReference type="GO" id="GO:0006654">
    <property type="term" value="P:phosphatidic acid biosynthetic process"/>
    <property type="evidence" value="ECO:0007669"/>
    <property type="project" value="TreeGrafter"/>
</dbReference>
<dbReference type="SMART" id="SM00563">
    <property type="entry name" value="PlsC"/>
    <property type="match status" value="1"/>
</dbReference>
<comment type="pathway">
    <text evidence="1">Lipid metabolism.</text>
</comment>
<dbReference type="PANTHER" id="PTHR10434:SF40">
    <property type="entry name" value="1-ACYL-SN-GLYCEROL-3-PHOSPHATE ACYLTRANSFERASE"/>
    <property type="match status" value="1"/>
</dbReference>
<evidence type="ECO:0000256" key="2">
    <source>
        <dbReference type="ARBA" id="ARBA00022679"/>
    </source>
</evidence>
<keyword evidence="4" id="KW-1133">Transmembrane helix</keyword>
<keyword evidence="8" id="KW-1185">Reference proteome</keyword>
<keyword evidence="3 6" id="KW-0012">Acyltransferase</keyword>
<evidence type="ECO:0000313" key="8">
    <source>
        <dbReference type="Proteomes" id="UP001149607"/>
    </source>
</evidence>
<dbReference type="Proteomes" id="UP001149607">
    <property type="component" value="Chromosome"/>
</dbReference>
<dbReference type="CDD" id="cd07989">
    <property type="entry name" value="LPLAT_AGPAT-like"/>
    <property type="match status" value="1"/>
</dbReference>
<evidence type="ECO:0000313" key="7">
    <source>
        <dbReference type="EMBL" id="WWY03825.1"/>
    </source>
</evidence>
<keyword evidence="2" id="KW-0808">Transferase</keyword>
<reference evidence="6" key="1">
    <citation type="submission" date="2022-10" db="EMBL/GenBank/DDBJ databases">
        <authorList>
            <person name="Boutroux M."/>
        </authorList>
    </citation>
    <scope>NUCLEOTIDE SEQUENCE</scope>
    <source>
        <strain evidence="6">51.81</strain>
    </source>
</reference>
<feature type="domain" description="Phospholipid/glycerol acyltransferase" evidence="5">
    <location>
        <begin position="70"/>
        <end position="183"/>
    </location>
</feature>
<feature type="transmembrane region" description="Helical" evidence="4">
    <location>
        <begin position="7"/>
        <end position="30"/>
    </location>
</feature>
<keyword evidence="4" id="KW-0472">Membrane</keyword>
<evidence type="ECO:0000256" key="3">
    <source>
        <dbReference type="ARBA" id="ARBA00023315"/>
    </source>
</evidence>
<organism evidence="6">
    <name type="scientific">Neisseria leonii</name>
    <dbReference type="NCBI Taxonomy" id="2995413"/>
    <lineage>
        <taxon>Bacteria</taxon>
        <taxon>Pseudomonadati</taxon>
        <taxon>Pseudomonadota</taxon>
        <taxon>Betaproteobacteria</taxon>
        <taxon>Neisseriales</taxon>
        <taxon>Neisseriaceae</taxon>
        <taxon>Neisseria</taxon>
    </lineage>
</organism>
<proteinExistence type="predicted"/>
<dbReference type="Pfam" id="PF01553">
    <property type="entry name" value="Acyltransferase"/>
    <property type="match status" value="1"/>
</dbReference>
<reference evidence="7" key="2">
    <citation type="submission" date="2024-02" db="EMBL/GenBank/DDBJ databases">
        <title>Neisseria leonii sp. nov.</title>
        <authorList>
            <person name="Boutroux M."/>
            <person name="Favre-Rochex S."/>
            <person name="Gorgette O."/>
            <person name="Touak G."/>
            <person name="Muhle E."/>
            <person name="Chesneau O."/>
            <person name="Clermont D."/>
            <person name="Rahi P."/>
        </authorList>
    </citation>
    <scope>NUCLEOTIDE SEQUENCE</scope>
    <source>
        <strain evidence="7">51.81</strain>
    </source>
</reference>
<dbReference type="AlphaFoldDB" id="A0A9X4E2H8"/>
<name>A0A9X4E2H8_9NEIS</name>
<gene>
    <name evidence="6" type="ORF">ORY91_001858</name>
    <name evidence="7" type="ORF">V9W64_03580</name>
</gene>
<dbReference type="PANTHER" id="PTHR10434">
    <property type="entry name" value="1-ACYL-SN-GLYCEROL-3-PHOSPHATE ACYLTRANSFERASE"/>
    <property type="match status" value="1"/>
</dbReference>
<evidence type="ECO:0000256" key="4">
    <source>
        <dbReference type="SAM" id="Phobius"/>
    </source>
</evidence>
<evidence type="ECO:0000256" key="1">
    <source>
        <dbReference type="ARBA" id="ARBA00005189"/>
    </source>
</evidence>
<dbReference type="EMBL" id="CP146598">
    <property type="protein sequence ID" value="WWY03825.1"/>
    <property type="molecule type" value="Genomic_DNA"/>
</dbReference>
<evidence type="ECO:0000313" key="6">
    <source>
        <dbReference type="EMBL" id="MDD9328431.1"/>
    </source>
</evidence>
<evidence type="ECO:0000259" key="5">
    <source>
        <dbReference type="SMART" id="SM00563"/>
    </source>
</evidence>
<dbReference type="InterPro" id="IPR002123">
    <property type="entry name" value="Plipid/glycerol_acylTrfase"/>
</dbReference>
<accession>A0A9X4E2H8</accession>
<dbReference type="SUPFAM" id="SSF69593">
    <property type="entry name" value="Glycerol-3-phosphate (1)-acyltransferase"/>
    <property type="match status" value="1"/>
</dbReference>
<keyword evidence="4" id="KW-0812">Transmembrane</keyword>
<dbReference type="EMBL" id="JAPQFL010000006">
    <property type="protein sequence ID" value="MDD9328431.1"/>
    <property type="molecule type" value="Genomic_DNA"/>
</dbReference>
<dbReference type="GO" id="GO:0003841">
    <property type="term" value="F:1-acylglycerol-3-phosphate O-acyltransferase activity"/>
    <property type="evidence" value="ECO:0007669"/>
    <property type="project" value="TreeGrafter"/>
</dbReference>